<comment type="caution">
    <text evidence="2">The sequence shown here is derived from an EMBL/GenBank/DDBJ whole genome shotgun (WGS) entry which is preliminary data.</text>
</comment>
<sequence length="338" mass="36476">MIAYQWCEALSPDDRDEVLALVRLAAAYDDEAGFSAISEEDVTGGDSRPEASDSRFVDGARVLHLPIRARRDLGSGPDVPWVVVAYLHLTVGVDGLGVVQFVVHPEYRSRGIATQLVEELGLDVDADGGWAGTGARALRAWAYGSHPASERLTSRFGVPAVSRLWTLLRHLSGPWAEPLPDTNLPEPYRIDPPRPVGDPAVAAAVDAVLGDASLPEPYREKLSATSPSELAMTATDGTGRAVGVAWYDPTLRVREELRAAWIGALVVTAAARGSGLAFALLVQVLAELREAGAQLALMRIDPDDERALRMCRLLSFEQDEAHACFQVGHWSGPVRFVQ</sequence>
<dbReference type="EMBL" id="BAABFB010000059">
    <property type="protein sequence ID" value="GAA4484418.1"/>
    <property type="molecule type" value="Genomic_DNA"/>
</dbReference>
<dbReference type="PANTHER" id="PTHR43072">
    <property type="entry name" value="N-ACETYLTRANSFERASE"/>
    <property type="match status" value="1"/>
</dbReference>
<dbReference type="CDD" id="cd04301">
    <property type="entry name" value="NAT_SF"/>
    <property type="match status" value="2"/>
</dbReference>
<dbReference type="RefSeq" id="WP_345348432.1">
    <property type="nucleotide sequence ID" value="NZ_BAABFB010000059.1"/>
</dbReference>
<evidence type="ECO:0000313" key="3">
    <source>
        <dbReference type="Proteomes" id="UP001501183"/>
    </source>
</evidence>
<evidence type="ECO:0000313" key="2">
    <source>
        <dbReference type="EMBL" id="GAA4484418.1"/>
    </source>
</evidence>
<feature type="domain" description="N-acetyltransferase" evidence="1">
    <location>
        <begin position="20"/>
        <end position="180"/>
    </location>
</feature>
<name>A0ABP8PDF5_9NOCA</name>
<keyword evidence="3" id="KW-1185">Reference proteome</keyword>
<dbReference type="Gene3D" id="3.40.630.30">
    <property type="match status" value="1"/>
</dbReference>
<organism evidence="2 3">
    <name type="scientific">Rhodococcus olei</name>
    <dbReference type="NCBI Taxonomy" id="2161675"/>
    <lineage>
        <taxon>Bacteria</taxon>
        <taxon>Bacillati</taxon>
        <taxon>Actinomycetota</taxon>
        <taxon>Actinomycetes</taxon>
        <taxon>Mycobacteriales</taxon>
        <taxon>Nocardiaceae</taxon>
        <taxon>Rhodococcus</taxon>
    </lineage>
</organism>
<dbReference type="PROSITE" id="PS51186">
    <property type="entry name" value="GNAT"/>
    <property type="match status" value="1"/>
</dbReference>
<evidence type="ECO:0000259" key="1">
    <source>
        <dbReference type="PROSITE" id="PS51186"/>
    </source>
</evidence>
<accession>A0ABP8PDF5</accession>
<proteinExistence type="predicted"/>
<dbReference type="InterPro" id="IPR016181">
    <property type="entry name" value="Acyl_CoA_acyltransferase"/>
</dbReference>
<dbReference type="Proteomes" id="UP001501183">
    <property type="component" value="Unassembled WGS sequence"/>
</dbReference>
<dbReference type="Pfam" id="PF00583">
    <property type="entry name" value="Acetyltransf_1"/>
    <property type="match status" value="1"/>
</dbReference>
<dbReference type="InterPro" id="IPR000182">
    <property type="entry name" value="GNAT_dom"/>
</dbReference>
<gene>
    <name evidence="2" type="ORF">GCM10023094_37570</name>
</gene>
<reference evidence="3" key="1">
    <citation type="journal article" date="2019" name="Int. J. Syst. Evol. Microbiol.">
        <title>The Global Catalogue of Microorganisms (GCM) 10K type strain sequencing project: providing services to taxonomists for standard genome sequencing and annotation.</title>
        <authorList>
            <consortium name="The Broad Institute Genomics Platform"/>
            <consortium name="The Broad Institute Genome Sequencing Center for Infectious Disease"/>
            <person name="Wu L."/>
            <person name="Ma J."/>
        </authorList>
    </citation>
    <scope>NUCLEOTIDE SEQUENCE [LARGE SCALE GENOMIC DNA]</scope>
    <source>
        <strain evidence="3">JCM 32206</strain>
    </source>
</reference>
<protein>
    <recommendedName>
        <fullName evidence="1">N-acetyltransferase domain-containing protein</fullName>
    </recommendedName>
</protein>
<dbReference type="SUPFAM" id="SSF55729">
    <property type="entry name" value="Acyl-CoA N-acyltransferases (Nat)"/>
    <property type="match status" value="1"/>
</dbReference>